<dbReference type="AlphaFoldDB" id="A0A7N0V9H0"/>
<evidence type="ECO:0000313" key="3">
    <source>
        <dbReference type="Proteomes" id="UP000594263"/>
    </source>
</evidence>
<evidence type="ECO:0000256" key="1">
    <source>
        <dbReference type="SAM" id="MobiDB-lite"/>
    </source>
</evidence>
<reference evidence="2" key="1">
    <citation type="submission" date="2021-01" db="UniProtKB">
        <authorList>
            <consortium name="EnsemblPlants"/>
        </authorList>
    </citation>
    <scope>IDENTIFICATION</scope>
</reference>
<keyword evidence="3" id="KW-1185">Reference proteome</keyword>
<name>A0A7N0V9H0_KALFE</name>
<dbReference type="EnsemblPlants" id="Kaladp0255s0011.1.v1.1">
    <property type="protein sequence ID" value="Kaladp0255s0011.1.v1.1"/>
    <property type="gene ID" value="Kaladp0255s0011.v1.1"/>
</dbReference>
<accession>A0A7N0V9H0</accession>
<sequence>MSSKRGGGTTHSCRKTRNLGGDQNGNMFHGKAKSSLPPSKMHVTHSRVLLLPQLASSHANISLMELLITSLLFRSAHPLLRLLLVIQNSD</sequence>
<proteinExistence type="predicted"/>
<protein>
    <submittedName>
        <fullName evidence="2">Uncharacterized protein</fullName>
    </submittedName>
</protein>
<dbReference type="Proteomes" id="UP000594263">
    <property type="component" value="Unplaced"/>
</dbReference>
<evidence type="ECO:0000313" key="2">
    <source>
        <dbReference type="EnsemblPlants" id="Kaladp0255s0011.1.v1.1"/>
    </source>
</evidence>
<feature type="region of interest" description="Disordered" evidence="1">
    <location>
        <begin position="1"/>
        <end position="39"/>
    </location>
</feature>
<organism evidence="2 3">
    <name type="scientific">Kalanchoe fedtschenkoi</name>
    <name type="common">Lavender scallops</name>
    <name type="synonym">South American air plant</name>
    <dbReference type="NCBI Taxonomy" id="63787"/>
    <lineage>
        <taxon>Eukaryota</taxon>
        <taxon>Viridiplantae</taxon>
        <taxon>Streptophyta</taxon>
        <taxon>Embryophyta</taxon>
        <taxon>Tracheophyta</taxon>
        <taxon>Spermatophyta</taxon>
        <taxon>Magnoliopsida</taxon>
        <taxon>eudicotyledons</taxon>
        <taxon>Gunneridae</taxon>
        <taxon>Pentapetalae</taxon>
        <taxon>Saxifragales</taxon>
        <taxon>Crassulaceae</taxon>
        <taxon>Kalanchoe</taxon>
    </lineage>
</organism>
<dbReference type="Gramene" id="Kaladp0255s0011.1.v1.1">
    <property type="protein sequence ID" value="Kaladp0255s0011.1.v1.1"/>
    <property type="gene ID" value="Kaladp0255s0011.v1.1"/>
</dbReference>